<dbReference type="InterPro" id="IPR002513">
    <property type="entry name" value="Tn3_Tnp_DDE_dom"/>
</dbReference>
<organism evidence="3 4">
    <name type="scientific">Kitasatospora nipponensis</name>
    <dbReference type="NCBI Taxonomy" id="258049"/>
    <lineage>
        <taxon>Bacteria</taxon>
        <taxon>Bacillati</taxon>
        <taxon>Actinomycetota</taxon>
        <taxon>Actinomycetes</taxon>
        <taxon>Kitasatosporales</taxon>
        <taxon>Streptomycetaceae</taxon>
        <taxon>Kitasatospora</taxon>
    </lineage>
</organism>
<comment type="caution">
    <text evidence="3">The sequence shown here is derived from an EMBL/GenBank/DDBJ whole genome shotgun (WGS) entry which is preliminary data.</text>
</comment>
<feature type="domain" description="Tn3 transposase DDE" evidence="2">
    <location>
        <begin position="24"/>
        <end position="65"/>
    </location>
</feature>
<feature type="compositionally biased region" description="Polar residues" evidence="1">
    <location>
        <begin position="96"/>
        <end position="110"/>
    </location>
</feature>
<gene>
    <name evidence="3" type="ORF">GCM10009665_60180</name>
</gene>
<protein>
    <recommendedName>
        <fullName evidence="2">Tn3 transposase DDE domain-containing protein</fullName>
    </recommendedName>
</protein>
<reference evidence="4" key="1">
    <citation type="journal article" date="2019" name="Int. J. Syst. Evol. Microbiol.">
        <title>The Global Catalogue of Microorganisms (GCM) 10K type strain sequencing project: providing services to taxonomists for standard genome sequencing and annotation.</title>
        <authorList>
            <consortium name="The Broad Institute Genomics Platform"/>
            <consortium name="The Broad Institute Genome Sequencing Center for Infectious Disease"/>
            <person name="Wu L."/>
            <person name="Ma J."/>
        </authorList>
    </citation>
    <scope>NUCLEOTIDE SEQUENCE [LARGE SCALE GENOMIC DNA]</scope>
    <source>
        <strain evidence="4">JCM 13004</strain>
    </source>
</reference>
<evidence type="ECO:0000313" key="3">
    <source>
        <dbReference type="EMBL" id="GAA1262490.1"/>
    </source>
</evidence>
<dbReference type="Pfam" id="PF01526">
    <property type="entry name" value="DDE_Tnp_Tn3"/>
    <property type="match status" value="1"/>
</dbReference>
<name>A0ABP4HGU1_9ACTN</name>
<sequence length="110" mass="11778">MAQWEEAYGPGVSRVRRQLSPEPIREVGKVIRAVQLLRYLSDTPLRARVTAATNKVEALNGFSHWGPSASTVAATTRPPPAAGAACSQAPAAGTPTSVRDQATSTRLRRR</sequence>
<accession>A0ABP4HGU1</accession>
<proteinExistence type="predicted"/>
<feature type="compositionally biased region" description="Low complexity" evidence="1">
    <location>
        <begin position="70"/>
        <end position="95"/>
    </location>
</feature>
<feature type="region of interest" description="Disordered" evidence="1">
    <location>
        <begin position="70"/>
        <end position="110"/>
    </location>
</feature>
<keyword evidence="4" id="KW-1185">Reference proteome</keyword>
<dbReference type="Proteomes" id="UP001500037">
    <property type="component" value="Unassembled WGS sequence"/>
</dbReference>
<evidence type="ECO:0000259" key="2">
    <source>
        <dbReference type="Pfam" id="PF01526"/>
    </source>
</evidence>
<dbReference type="EMBL" id="BAAALF010000151">
    <property type="protein sequence ID" value="GAA1262490.1"/>
    <property type="molecule type" value="Genomic_DNA"/>
</dbReference>
<evidence type="ECO:0000256" key="1">
    <source>
        <dbReference type="SAM" id="MobiDB-lite"/>
    </source>
</evidence>
<evidence type="ECO:0000313" key="4">
    <source>
        <dbReference type="Proteomes" id="UP001500037"/>
    </source>
</evidence>